<dbReference type="RefSeq" id="WP_033843506.1">
    <property type="nucleotide sequence ID" value="NZ_AP022557.1"/>
</dbReference>
<dbReference type="Proteomes" id="UP000501421">
    <property type="component" value="Chromosome"/>
</dbReference>
<protein>
    <recommendedName>
        <fullName evidence="3">Cytosolic protein</fullName>
    </recommendedName>
</protein>
<name>A0A679FVA8_9BACL</name>
<evidence type="ECO:0008006" key="3">
    <source>
        <dbReference type="Google" id="ProtNLM"/>
    </source>
</evidence>
<sequence length="512" mass="55873">MVERMERTLPVAAVRDPASRRPLAPGEAIIGRVEQVEETETGERSALVRAGGQLIRARLEAPLAEGRLYLFEIHEQGRWKAVPLSRAGAHSLEEAARQWQRAWKLSDAALPVLRQALKAGAVVTKTEVVKLAEAVQQTGQPDSAEEVLAHLFRRGLPPSPAVFRALWAARAGAPLASLLMELKAALAALPAQPGTVALRQDFERLLSPSLFAYETAAHLALAVRQEGAEPASALWARLGLAPLTKDGRMALREALRQRRFSEVGRLLGVTDEERFFARVAAVDAAFRRGGLPRAEAELWAAARTARDPALSVFHWLRRMAARLGVGDEAELARALKTGSAPVAPSSLKGLLLRLLHDPETSGAKRTAEALLDRLDGMAIASGRDGAMEHAWLAFPLPLGRHDSDLVVYWQGRRSHERTLDTDYSRIVCSLTLEELGEVVVDMRVQRRIVHISIFHDDPQLSALIARLSPLAKERFQAHGYRLSGVDVKAASAACPPSLFPFQSGSSGVDWRA</sequence>
<dbReference type="AlphaFoldDB" id="A0A679FVA8"/>
<evidence type="ECO:0000313" key="2">
    <source>
        <dbReference type="Proteomes" id="UP000501421"/>
    </source>
</evidence>
<proteinExistence type="predicted"/>
<organism evidence="1 2">
    <name type="scientific">Geobacillus subterraneus</name>
    <dbReference type="NCBI Taxonomy" id="129338"/>
    <lineage>
        <taxon>Bacteria</taxon>
        <taxon>Bacillati</taxon>
        <taxon>Bacillota</taxon>
        <taxon>Bacilli</taxon>
        <taxon>Bacillales</taxon>
        <taxon>Anoxybacillaceae</taxon>
        <taxon>Geobacillus</taxon>
    </lineage>
</organism>
<keyword evidence="2" id="KW-1185">Reference proteome</keyword>
<gene>
    <name evidence="1" type="ORF">GsuE55_15370</name>
</gene>
<evidence type="ECO:0000313" key="1">
    <source>
        <dbReference type="EMBL" id="BBW96704.1"/>
    </source>
</evidence>
<reference evidence="2" key="1">
    <citation type="journal article" date="2020" name="Microbiol. Resour. Announc.">
        <title>Complete Genome Sequence of Geobacillus sp. Strain E55-1, Isolated from Mine Geyser in Japan.</title>
        <authorList>
            <person name="Miyazaki K."/>
            <person name="Hase E."/>
            <person name="Tokito N."/>
        </authorList>
    </citation>
    <scope>NUCLEOTIDE SEQUENCE [LARGE SCALE GENOMIC DNA]</scope>
    <source>
        <strain evidence="2">E55-1</strain>
    </source>
</reference>
<accession>A0A679FVA8</accession>
<dbReference type="EMBL" id="AP022557">
    <property type="protein sequence ID" value="BBW96704.1"/>
    <property type="molecule type" value="Genomic_DNA"/>
</dbReference>